<accession>A0A0G0KK84</accession>
<organism evidence="1 2">
    <name type="scientific">Candidatus Woesebacteria bacterium GW2011_GWB1_38_5b</name>
    <dbReference type="NCBI Taxonomy" id="1618569"/>
    <lineage>
        <taxon>Bacteria</taxon>
        <taxon>Candidatus Woeseibacteriota</taxon>
    </lineage>
</organism>
<protein>
    <recommendedName>
        <fullName evidence="3">HD domain-containing protein</fullName>
    </recommendedName>
</protein>
<evidence type="ECO:0000313" key="1">
    <source>
        <dbReference type="EMBL" id="KKQ75915.1"/>
    </source>
</evidence>
<evidence type="ECO:0008006" key="3">
    <source>
        <dbReference type="Google" id="ProtNLM"/>
    </source>
</evidence>
<reference evidence="1 2" key="1">
    <citation type="journal article" date="2015" name="Nature">
        <title>rRNA introns, odd ribosomes, and small enigmatic genomes across a large radiation of phyla.</title>
        <authorList>
            <person name="Brown C.T."/>
            <person name="Hug L.A."/>
            <person name="Thomas B.C."/>
            <person name="Sharon I."/>
            <person name="Castelle C.J."/>
            <person name="Singh A."/>
            <person name="Wilkins M.J."/>
            <person name="Williams K.H."/>
            <person name="Banfield J.F."/>
        </authorList>
    </citation>
    <scope>NUCLEOTIDE SEQUENCE [LARGE SCALE GENOMIC DNA]</scope>
</reference>
<evidence type="ECO:0000313" key="2">
    <source>
        <dbReference type="Proteomes" id="UP000034181"/>
    </source>
</evidence>
<gene>
    <name evidence="1" type="ORF">US96_C0002G0028</name>
</gene>
<dbReference type="EMBL" id="LBUZ01000002">
    <property type="protein sequence ID" value="KKQ75915.1"/>
    <property type="molecule type" value="Genomic_DNA"/>
</dbReference>
<dbReference type="Proteomes" id="UP000034181">
    <property type="component" value="Unassembled WGS sequence"/>
</dbReference>
<proteinExistence type="predicted"/>
<name>A0A0G0KK84_9BACT</name>
<dbReference type="AlphaFoldDB" id="A0A0G0KK84"/>
<comment type="caution">
    <text evidence="1">The sequence shown here is derived from an EMBL/GenBank/DDBJ whole genome shotgun (WGS) entry which is preliminary data.</text>
</comment>
<sequence length="533" mass="60853">MSSQEAEEELRYKGVRRSVYLPSERLPIPMVERLPEGVVNWLRFVIFAKESYIYSRPAKKEGFLELAEDFTSVDPDGTRKIAVPVTDTRRRSLLERIASGIPREATKEMVPDPLQVKRWGLERKAYKGGGLSSSEEAELDAIREFGLRVQFRGHTDRLVGLALRENLGQELSIEDQAVLKAFRMFPYSIELATLQAKAIMGKLNPEEIEIRDILQSIYSTSFDGRSLRVKYLPRLYEIFDELLAKKKQNEERTASLNSQEFVRKKRAFFFGLIRDVDKKAWLLHVFGGLREKSNGKREWRNVTDHQLVVLARCMKMGRLLGLDTEILTDLGTAAACHDFSKAMEKQYKAQDQHGGISWSEYREVVSKPSEEAMRRYGIAERAITISGSVGHEAIQTMATILTKKDGEVTQEDLAKMIIFYIDNYTTGSDWVRPMEMLDDRPVNAMTARINKNISNPKLQNLNKLVGLSETERAFFGRKNMSQVQLEVGRSIEDRLARMLSQKLGVNVDPISLPEFIDNKLIEEIGLYPPATYG</sequence>